<organism evidence="7 8">
    <name type="scientific">Janthinobacterium violaceinigrum</name>
    <dbReference type="NCBI Taxonomy" id="2654252"/>
    <lineage>
        <taxon>Bacteria</taxon>
        <taxon>Pseudomonadati</taxon>
        <taxon>Pseudomonadota</taxon>
        <taxon>Betaproteobacteria</taxon>
        <taxon>Burkholderiales</taxon>
        <taxon>Oxalobacteraceae</taxon>
        <taxon>Janthinobacterium</taxon>
    </lineage>
</organism>
<reference evidence="7 8" key="1">
    <citation type="submission" date="2019-10" db="EMBL/GenBank/DDBJ databases">
        <title>Three novel species isolated from a subtropical stream in China.</title>
        <authorList>
            <person name="Lu H."/>
        </authorList>
    </citation>
    <scope>NUCLEOTIDE SEQUENCE [LARGE SCALE GENOMIC DNA]</scope>
    <source>
        <strain evidence="7 8">FT13W</strain>
    </source>
</reference>
<dbReference type="Gene3D" id="1.10.1740.10">
    <property type="match status" value="1"/>
</dbReference>
<dbReference type="PANTHER" id="PTHR43133">
    <property type="entry name" value="RNA POLYMERASE ECF-TYPE SIGMA FACTO"/>
    <property type="match status" value="1"/>
</dbReference>
<dbReference type="Pfam" id="PF08281">
    <property type="entry name" value="Sigma70_r4_2"/>
    <property type="match status" value="1"/>
</dbReference>
<dbReference type="GO" id="GO:0003677">
    <property type="term" value="F:DNA binding"/>
    <property type="evidence" value="ECO:0007669"/>
    <property type="project" value="InterPro"/>
</dbReference>
<dbReference type="SUPFAM" id="SSF88946">
    <property type="entry name" value="Sigma2 domain of RNA polymerase sigma factors"/>
    <property type="match status" value="1"/>
</dbReference>
<dbReference type="GO" id="GO:0016987">
    <property type="term" value="F:sigma factor activity"/>
    <property type="evidence" value="ECO:0007669"/>
    <property type="project" value="UniProtKB-KW"/>
</dbReference>
<evidence type="ECO:0000256" key="1">
    <source>
        <dbReference type="ARBA" id="ARBA00010641"/>
    </source>
</evidence>
<evidence type="ECO:0000256" key="4">
    <source>
        <dbReference type="ARBA" id="ARBA00023163"/>
    </source>
</evidence>
<dbReference type="EMBL" id="WFLI01000017">
    <property type="protein sequence ID" value="KAB8063892.1"/>
    <property type="molecule type" value="Genomic_DNA"/>
</dbReference>
<dbReference type="InterPro" id="IPR014284">
    <property type="entry name" value="RNA_pol_sigma-70_dom"/>
</dbReference>
<keyword evidence="3" id="KW-0731">Sigma factor</keyword>
<dbReference type="InterPro" id="IPR007627">
    <property type="entry name" value="RNA_pol_sigma70_r2"/>
</dbReference>
<evidence type="ECO:0000256" key="2">
    <source>
        <dbReference type="ARBA" id="ARBA00023015"/>
    </source>
</evidence>
<sequence length="193" mass="21283">MRIILICIKAFSTMPGSPFAPSPLLPTQLESYYSAHHGWLAHWLQRRLGNAAEAADLMQDTFARLLAGAPMQPQTPALRAPKAYLATVAKHLLINHLRRQSLERAWLDALAALPEHHVPSAEQRAEILQALQAVDAMLDGLKPKVRAVFIMAQIEGYAYAEIAALLGMGERSVKRYMAEALTECVLQAPDRPA</sequence>
<feature type="domain" description="RNA polymerase sigma factor 70 region 4 type 2" evidence="6">
    <location>
        <begin position="132"/>
        <end position="184"/>
    </location>
</feature>
<dbReference type="NCBIfam" id="TIGR02937">
    <property type="entry name" value="sigma70-ECF"/>
    <property type="match status" value="1"/>
</dbReference>
<evidence type="ECO:0000259" key="5">
    <source>
        <dbReference type="Pfam" id="PF04542"/>
    </source>
</evidence>
<comment type="similarity">
    <text evidence="1">Belongs to the sigma-70 factor family. ECF subfamily.</text>
</comment>
<dbReference type="AlphaFoldDB" id="A0A6I1HZV4"/>
<dbReference type="GO" id="GO:0006352">
    <property type="term" value="P:DNA-templated transcription initiation"/>
    <property type="evidence" value="ECO:0007669"/>
    <property type="project" value="InterPro"/>
</dbReference>
<dbReference type="SUPFAM" id="SSF88659">
    <property type="entry name" value="Sigma3 and sigma4 domains of RNA polymerase sigma factors"/>
    <property type="match status" value="1"/>
</dbReference>
<keyword evidence="2" id="KW-0805">Transcription regulation</keyword>
<dbReference type="InterPro" id="IPR036388">
    <property type="entry name" value="WH-like_DNA-bd_sf"/>
</dbReference>
<dbReference type="InterPro" id="IPR013325">
    <property type="entry name" value="RNA_pol_sigma_r2"/>
</dbReference>
<dbReference type="InterPro" id="IPR039425">
    <property type="entry name" value="RNA_pol_sigma-70-like"/>
</dbReference>
<dbReference type="InterPro" id="IPR013324">
    <property type="entry name" value="RNA_pol_sigma_r3/r4-like"/>
</dbReference>
<name>A0A6I1HZV4_9BURK</name>
<accession>A0A6I1HZV4</accession>
<comment type="caution">
    <text evidence="7">The sequence shown here is derived from an EMBL/GenBank/DDBJ whole genome shotgun (WGS) entry which is preliminary data.</text>
</comment>
<keyword evidence="8" id="KW-1185">Reference proteome</keyword>
<evidence type="ECO:0000313" key="8">
    <source>
        <dbReference type="Proteomes" id="UP000468717"/>
    </source>
</evidence>
<dbReference type="Proteomes" id="UP000468717">
    <property type="component" value="Unassembled WGS sequence"/>
</dbReference>
<evidence type="ECO:0000256" key="3">
    <source>
        <dbReference type="ARBA" id="ARBA00023082"/>
    </source>
</evidence>
<keyword evidence="4" id="KW-0804">Transcription</keyword>
<dbReference type="Gene3D" id="1.10.10.10">
    <property type="entry name" value="Winged helix-like DNA-binding domain superfamily/Winged helix DNA-binding domain"/>
    <property type="match status" value="1"/>
</dbReference>
<evidence type="ECO:0000259" key="6">
    <source>
        <dbReference type="Pfam" id="PF08281"/>
    </source>
</evidence>
<protein>
    <submittedName>
        <fullName evidence="7">Sigma-70 family RNA polymerase sigma factor</fullName>
    </submittedName>
</protein>
<evidence type="ECO:0000313" key="7">
    <source>
        <dbReference type="EMBL" id="KAB8063892.1"/>
    </source>
</evidence>
<gene>
    <name evidence="7" type="ORF">GCN75_15535</name>
</gene>
<feature type="domain" description="RNA polymerase sigma-70 region 2" evidence="5">
    <location>
        <begin position="33"/>
        <end position="101"/>
    </location>
</feature>
<proteinExistence type="inferred from homology"/>
<dbReference type="InterPro" id="IPR013249">
    <property type="entry name" value="RNA_pol_sigma70_r4_t2"/>
</dbReference>
<dbReference type="Pfam" id="PF04542">
    <property type="entry name" value="Sigma70_r2"/>
    <property type="match status" value="1"/>
</dbReference>
<dbReference type="CDD" id="cd06171">
    <property type="entry name" value="Sigma70_r4"/>
    <property type="match status" value="1"/>
</dbReference>
<dbReference type="PANTHER" id="PTHR43133:SF63">
    <property type="entry name" value="RNA POLYMERASE SIGMA FACTOR FECI-RELATED"/>
    <property type="match status" value="1"/>
</dbReference>